<accession>A0A0A9HVD7</accession>
<dbReference type="EMBL" id="GBRH01161013">
    <property type="protein sequence ID" value="JAE36883.1"/>
    <property type="molecule type" value="Transcribed_RNA"/>
</dbReference>
<reference evidence="1" key="2">
    <citation type="journal article" date="2015" name="Data Brief">
        <title>Shoot transcriptome of the giant reed, Arundo donax.</title>
        <authorList>
            <person name="Barrero R.A."/>
            <person name="Guerrero F.D."/>
            <person name="Moolhuijzen P."/>
            <person name="Goolsby J.A."/>
            <person name="Tidwell J."/>
            <person name="Bellgard S.E."/>
            <person name="Bellgard M.I."/>
        </authorList>
    </citation>
    <scope>NUCLEOTIDE SEQUENCE</scope>
    <source>
        <tissue evidence="1">Shoot tissue taken approximately 20 cm above the soil surface</tissue>
    </source>
</reference>
<proteinExistence type="predicted"/>
<protein>
    <submittedName>
        <fullName evidence="1">Uncharacterized protein</fullName>
    </submittedName>
</protein>
<reference evidence="1" key="1">
    <citation type="submission" date="2014-09" db="EMBL/GenBank/DDBJ databases">
        <authorList>
            <person name="Magalhaes I.L.F."/>
            <person name="Oliveira U."/>
            <person name="Santos F.R."/>
            <person name="Vidigal T.H.D.A."/>
            <person name="Brescovit A.D."/>
            <person name="Santos A.J."/>
        </authorList>
    </citation>
    <scope>NUCLEOTIDE SEQUENCE</scope>
    <source>
        <tissue evidence="1">Shoot tissue taken approximately 20 cm above the soil surface</tissue>
    </source>
</reference>
<dbReference type="AlphaFoldDB" id="A0A0A9HVD7"/>
<organism evidence="1">
    <name type="scientific">Arundo donax</name>
    <name type="common">Giant reed</name>
    <name type="synonym">Donax arundinaceus</name>
    <dbReference type="NCBI Taxonomy" id="35708"/>
    <lineage>
        <taxon>Eukaryota</taxon>
        <taxon>Viridiplantae</taxon>
        <taxon>Streptophyta</taxon>
        <taxon>Embryophyta</taxon>
        <taxon>Tracheophyta</taxon>
        <taxon>Spermatophyta</taxon>
        <taxon>Magnoliopsida</taxon>
        <taxon>Liliopsida</taxon>
        <taxon>Poales</taxon>
        <taxon>Poaceae</taxon>
        <taxon>PACMAD clade</taxon>
        <taxon>Arundinoideae</taxon>
        <taxon>Arundineae</taxon>
        <taxon>Arundo</taxon>
    </lineage>
</organism>
<evidence type="ECO:0000313" key="1">
    <source>
        <dbReference type="EMBL" id="JAE36883.1"/>
    </source>
</evidence>
<sequence>MRKASATDSISSAPSRLCIKRRSAEGSFAGIQTATSNLSRFKIAHVKSGEADGYPKTEDMFVDEETPV</sequence>
<name>A0A0A9HVD7_ARUDO</name>